<dbReference type="InterPro" id="IPR002569">
    <property type="entry name" value="Met_Sox_Rdtase_MsrA_dom"/>
</dbReference>
<dbReference type="InterPro" id="IPR036509">
    <property type="entry name" value="Met_Sox_Rdtase_MsrA_sf"/>
</dbReference>
<evidence type="ECO:0000313" key="7">
    <source>
        <dbReference type="EMBL" id="MFC4198261.1"/>
    </source>
</evidence>
<sequence length="215" mass="24347">MNNQIASSQMKTNYKRMKKIILILLSVLALNQANAQGKKTEKATFGMGCFWCTEAIFQKLKGVVSVKSGYEGGKIANPTYEEVCTGFTGHAEVLEITYNPMQITYKDLLEVFWKSHDPTTLNRQGADSGTQYRSVIFYHTPEQKELADKYKAELNATNAYGKKVVTAVEAAKPFYVAESYHQNYYKNNADAPYCRLVILPKLEKLEKVFKAKLKN</sequence>
<feature type="domain" description="Peptide methionine sulphoxide reductase MsrA" evidence="6">
    <location>
        <begin position="42"/>
        <end position="194"/>
    </location>
</feature>
<evidence type="ECO:0000256" key="5">
    <source>
        <dbReference type="SAM" id="SignalP"/>
    </source>
</evidence>
<protein>
    <recommendedName>
        <fullName evidence="4">Peptide methionine sulfoxide reductase MsrA</fullName>
        <shortName evidence="4">Protein-methionine-S-oxide reductase</shortName>
        <ecNumber evidence="4">1.8.4.11</ecNumber>
    </recommendedName>
    <alternativeName>
        <fullName evidence="4">Peptide-methionine (S)-S-oxide reductase</fullName>
        <shortName evidence="4">Peptide Met(O) reductase</shortName>
    </alternativeName>
</protein>
<comment type="catalytic activity">
    <reaction evidence="2 4">
        <text>L-methionyl-[protein] + [thioredoxin]-disulfide + H2O = L-methionyl-(S)-S-oxide-[protein] + [thioredoxin]-dithiol</text>
        <dbReference type="Rhea" id="RHEA:14217"/>
        <dbReference type="Rhea" id="RHEA-COMP:10698"/>
        <dbReference type="Rhea" id="RHEA-COMP:10700"/>
        <dbReference type="Rhea" id="RHEA-COMP:12313"/>
        <dbReference type="Rhea" id="RHEA-COMP:12315"/>
        <dbReference type="ChEBI" id="CHEBI:15377"/>
        <dbReference type="ChEBI" id="CHEBI:16044"/>
        <dbReference type="ChEBI" id="CHEBI:29950"/>
        <dbReference type="ChEBI" id="CHEBI:44120"/>
        <dbReference type="ChEBI" id="CHEBI:50058"/>
        <dbReference type="EC" id="1.8.4.11"/>
    </reaction>
</comment>
<evidence type="ECO:0000256" key="2">
    <source>
        <dbReference type="ARBA" id="ARBA00047806"/>
    </source>
</evidence>
<evidence type="ECO:0000256" key="1">
    <source>
        <dbReference type="ARBA" id="ARBA00023002"/>
    </source>
</evidence>
<comment type="similarity">
    <text evidence="4">Belongs to the MsrA Met sulfoxide reductase family.</text>
</comment>
<dbReference type="EMBL" id="JBHSBY010000136">
    <property type="protein sequence ID" value="MFC4198261.1"/>
    <property type="molecule type" value="Genomic_DNA"/>
</dbReference>
<dbReference type="Pfam" id="PF01625">
    <property type="entry name" value="PMSR"/>
    <property type="match status" value="1"/>
</dbReference>
<proteinExistence type="inferred from homology"/>
<comment type="catalytic activity">
    <reaction evidence="3 4">
        <text>[thioredoxin]-disulfide + L-methionine + H2O = L-methionine (S)-S-oxide + [thioredoxin]-dithiol</text>
        <dbReference type="Rhea" id="RHEA:19993"/>
        <dbReference type="Rhea" id="RHEA-COMP:10698"/>
        <dbReference type="Rhea" id="RHEA-COMP:10700"/>
        <dbReference type="ChEBI" id="CHEBI:15377"/>
        <dbReference type="ChEBI" id="CHEBI:29950"/>
        <dbReference type="ChEBI" id="CHEBI:50058"/>
        <dbReference type="ChEBI" id="CHEBI:57844"/>
        <dbReference type="ChEBI" id="CHEBI:58772"/>
        <dbReference type="EC" id="1.8.4.11"/>
    </reaction>
</comment>
<dbReference type="Gene3D" id="3.30.1060.10">
    <property type="entry name" value="Peptide methionine sulphoxide reductase MsrA"/>
    <property type="match status" value="1"/>
</dbReference>
<name>A0ABV8NPG8_9SPHI</name>
<dbReference type="GO" id="GO:0008113">
    <property type="term" value="F:peptide-methionine (S)-S-oxide reductase activity"/>
    <property type="evidence" value="ECO:0007669"/>
    <property type="project" value="UniProtKB-EC"/>
</dbReference>
<comment type="function">
    <text evidence="4">Has an important function as a repair enzyme for proteins that have been inactivated by oxidation. Catalyzes the reversible oxidation-reduction of methionine sulfoxide in proteins to methionine.</text>
</comment>
<feature type="active site" evidence="4">
    <location>
        <position position="49"/>
    </location>
</feature>
<dbReference type="RefSeq" id="WP_379001774.1">
    <property type="nucleotide sequence ID" value="NZ_JBHRXC010000016.1"/>
</dbReference>
<comment type="caution">
    <text evidence="7">The sequence shown here is derived from an EMBL/GenBank/DDBJ whole genome shotgun (WGS) entry which is preliminary data.</text>
</comment>
<dbReference type="Proteomes" id="UP001595792">
    <property type="component" value="Unassembled WGS sequence"/>
</dbReference>
<dbReference type="PANTHER" id="PTHR43774:SF1">
    <property type="entry name" value="PEPTIDE METHIONINE SULFOXIDE REDUCTASE MSRA 2"/>
    <property type="match status" value="1"/>
</dbReference>
<evidence type="ECO:0000256" key="3">
    <source>
        <dbReference type="ARBA" id="ARBA00048782"/>
    </source>
</evidence>
<accession>A0ABV8NPG8</accession>
<evidence type="ECO:0000259" key="6">
    <source>
        <dbReference type="Pfam" id="PF01625"/>
    </source>
</evidence>
<dbReference type="NCBIfam" id="TIGR00401">
    <property type="entry name" value="msrA"/>
    <property type="match status" value="1"/>
</dbReference>
<dbReference type="SUPFAM" id="SSF55068">
    <property type="entry name" value="Peptide methionine sulfoxide reductase"/>
    <property type="match status" value="1"/>
</dbReference>
<keyword evidence="8" id="KW-1185">Reference proteome</keyword>
<keyword evidence="1 4" id="KW-0560">Oxidoreductase</keyword>
<evidence type="ECO:0000256" key="4">
    <source>
        <dbReference type="HAMAP-Rule" id="MF_01401"/>
    </source>
</evidence>
<feature type="chain" id="PRO_5045495557" description="Peptide methionine sulfoxide reductase MsrA" evidence="5">
    <location>
        <begin position="36"/>
        <end position="215"/>
    </location>
</feature>
<organism evidence="7 8">
    <name type="scientific">Pedobacter jamesrossensis</name>
    <dbReference type="NCBI Taxonomy" id="1908238"/>
    <lineage>
        <taxon>Bacteria</taxon>
        <taxon>Pseudomonadati</taxon>
        <taxon>Bacteroidota</taxon>
        <taxon>Sphingobacteriia</taxon>
        <taxon>Sphingobacteriales</taxon>
        <taxon>Sphingobacteriaceae</taxon>
        <taxon>Pedobacter</taxon>
    </lineage>
</organism>
<dbReference type="PANTHER" id="PTHR43774">
    <property type="entry name" value="PEPTIDE METHIONINE SULFOXIDE REDUCTASE"/>
    <property type="match status" value="1"/>
</dbReference>
<reference evidence="8" key="1">
    <citation type="journal article" date="2019" name="Int. J. Syst. Evol. Microbiol.">
        <title>The Global Catalogue of Microorganisms (GCM) 10K type strain sequencing project: providing services to taxonomists for standard genome sequencing and annotation.</title>
        <authorList>
            <consortium name="The Broad Institute Genomics Platform"/>
            <consortium name="The Broad Institute Genome Sequencing Center for Infectious Disease"/>
            <person name="Wu L."/>
            <person name="Ma J."/>
        </authorList>
    </citation>
    <scope>NUCLEOTIDE SEQUENCE [LARGE SCALE GENOMIC DNA]</scope>
    <source>
        <strain evidence="8">CCM 8689</strain>
    </source>
</reference>
<dbReference type="EC" id="1.8.4.11" evidence="4"/>
<dbReference type="HAMAP" id="MF_01401">
    <property type="entry name" value="MsrA"/>
    <property type="match status" value="1"/>
</dbReference>
<keyword evidence="5" id="KW-0732">Signal</keyword>
<evidence type="ECO:0000313" key="8">
    <source>
        <dbReference type="Proteomes" id="UP001595792"/>
    </source>
</evidence>
<gene>
    <name evidence="4 7" type="primary">msrA</name>
    <name evidence="7" type="ORF">ACFOUY_16260</name>
</gene>
<feature type="signal peptide" evidence="5">
    <location>
        <begin position="1"/>
        <end position="35"/>
    </location>
</feature>